<dbReference type="Pfam" id="PF03205">
    <property type="entry name" value="MobB"/>
    <property type="match status" value="1"/>
</dbReference>
<protein>
    <submittedName>
        <fullName evidence="1">Molybdopterin-guanine dinucleotide biosynthesis protein B</fullName>
    </submittedName>
</protein>
<gene>
    <name evidence="1" type="primary">mobB</name>
    <name evidence="1" type="ORF">G4V39_07495</name>
</gene>
<proteinExistence type="predicted"/>
<dbReference type="AlphaFoldDB" id="A0A6G7PWX7"/>
<dbReference type="InterPro" id="IPR004435">
    <property type="entry name" value="MobB_dom"/>
</dbReference>
<dbReference type="PANTHER" id="PTHR40072:SF1">
    <property type="entry name" value="MOLYBDOPTERIN-GUANINE DINUCLEOTIDE BIOSYNTHESIS ADAPTER PROTEIN"/>
    <property type="match status" value="1"/>
</dbReference>
<dbReference type="PANTHER" id="PTHR40072">
    <property type="entry name" value="MOLYBDOPTERIN-GUANINE DINUCLEOTIDE BIOSYNTHESIS ADAPTER PROTEIN-RELATED"/>
    <property type="match status" value="1"/>
</dbReference>
<dbReference type="GO" id="GO:0005525">
    <property type="term" value="F:GTP binding"/>
    <property type="evidence" value="ECO:0007669"/>
    <property type="project" value="InterPro"/>
</dbReference>
<dbReference type="InterPro" id="IPR027417">
    <property type="entry name" value="P-loop_NTPase"/>
</dbReference>
<evidence type="ECO:0000313" key="2">
    <source>
        <dbReference type="Proteomes" id="UP000502179"/>
    </source>
</evidence>
<dbReference type="GO" id="GO:0006777">
    <property type="term" value="P:Mo-molybdopterin cofactor biosynthetic process"/>
    <property type="evidence" value="ECO:0007669"/>
    <property type="project" value="InterPro"/>
</dbReference>
<keyword evidence="2" id="KW-1185">Reference proteome</keyword>
<dbReference type="Gene3D" id="3.40.50.300">
    <property type="entry name" value="P-loop containing nucleotide triphosphate hydrolases"/>
    <property type="match status" value="1"/>
</dbReference>
<dbReference type="InterPro" id="IPR052539">
    <property type="entry name" value="MGD_biosynthesis_adapter"/>
</dbReference>
<name>A0A6G7PWX7_9BACT</name>
<dbReference type="EMBL" id="CP048877">
    <property type="protein sequence ID" value="QIJ72120.1"/>
    <property type="molecule type" value="Genomic_DNA"/>
</dbReference>
<organism evidence="1 2">
    <name type="scientific">Thermosulfuriphilus ammonigenes</name>
    <dbReference type="NCBI Taxonomy" id="1936021"/>
    <lineage>
        <taxon>Bacteria</taxon>
        <taxon>Pseudomonadati</taxon>
        <taxon>Thermodesulfobacteriota</taxon>
        <taxon>Thermodesulfobacteria</taxon>
        <taxon>Thermodesulfobacteriales</taxon>
        <taxon>Thermodesulfobacteriaceae</taxon>
        <taxon>Thermosulfuriphilus</taxon>
    </lineage>
</organism>
<reference evidence="1 2" key="1">
    <citation type="submission" date="2020-02" db="EMBL/GenBank/DDBJ databases">
        <title>Genome analysis of Thermosulfuriphilus ammonigenes ST65T, an anaerobic thermophilic chemolithoautotrophic bacterium isolated from a deep-sea hydrothermal vent.</title>
        <authorList>
            <person name="Slobodkina G."/>
            <person name="Allioux M."/>
            <person name="Merkel A."/>
            <person name="Alain K."/>
            <person name="Jebbar M."/>
            <person name="Slobodkin A."/>
        </authorList>
    </citation>
    <scope>NUCLEOTIDE SEQUENCE [LARGE SCALE GENOMIC DNA]</scope>
    <source>
        <strain evidence="1 2">ST65</strain>
    </source>
</reference>
<evidence type="ECO:0000313" key="1">
    <source>
        <dbReference type="EMBL" id="QIJ72120.1"/>
    </source>
</evidence>
<dbReference type="SUPFAM" id="SSF52540">
    <property type="entry name" value="P-loop containing nucleoside triphosphate hydrolases"/>
    <property type="match status" value="1"/>
</dbReference>
<dbReference type="Proteomes" id="UP000502179">
    <property type="component" value="Chromosome"/>
</dbReference>
<sequence length="226" mass="25417">MTWLEIWEKKGLPPTVAFIGPHNVGKTSLVLKVVRTLRERGHQVGVIKTTKEKIALDDPSKDTGRYQKIAQRVGLLGPEGLRLVLKESPPLEEILFRYYGDCDLVIVEGLKSHPFLPKIEVARREVSSDLLAQIVPGVVAVVADFPVADRPCFSFEDVEGLACFIEEEIMAPFREKKHLGLWINGSSVELKFFIRQITADIVYGVVKNLRLPEAPRLVDIKLRLPD</sequence>
<dbReference type="KEGG" id="tav:G4V39_07495"/>
<dbReference type="RefSeq" id="WP_166032338.1">
    <property type="nucleotide sequence ID" value="NZ_CP048877.1"/>
</dbReference>
<accession>A0A6G7PWX7</accession>
<dbReference type="NCBIfam" id="TIGR00176">
    <property type="entry name" value="mobB"/>
    <property type="match status" value="1"/>
</dbReference>